<comment type="catalytic activity">
    <reaction evidence="11">
        <text>UMP + diphosphate = 5-phospho-alpha-D-ribose 1-diphosphate + uracil</text>
        <dbReference type="Rhea" id="RHEA:13017"/>
        <dbReference type="ChEBI" id="CHEBI:17568"/>
        <dbReference type="ChEBI" id="CHEBI:33019"/>
        <dbReference type="ChEBI" id="CHEBI:57865"/>
        <dbReference type="ChEBI" id="CHEBI:58017"/>
        <dbReference type="EC" id="2.4.2.9"/>
    </reaction>
</comment>
<dbReference type="FunFam" id="3.40.50.2020:FF:000023">
    <property type="entry name" value="Probable uracil phosphoribosyltransferase"/>
    <property type="match status" value="1"/>
</dbReference>
<keyword evidence="6 16" id="KW-0328">Glycosyltransferase</keyword>
<dbReference type="Gene3D" id="3.40.50.2020">
    <property type="match status" value="1"/>
</dbReference>
<dbReference type="AlphaFoldDB" id="A0A4Q7EC36"/>
<evidence type="ECO:0000256" key="13">
    <source>
        <dbReference type="ARBA" id="ARBA00072146"/>
    </source>
</evidence>
<dbReference type="EMBL" id="PPUZ01000035">
    <property type="protein sequence ID" value="RZM80139.1"/>
    <property type="molecule type" value="Genomic_DNA"/>
</dbReference>
<evidence type="ECO:0000256" key="14">
    <source>
        <dbReference type="ARBA" id="ARBA00079807"/>
    </source>
</evidence>
<evidence type="ECO:0000256" key="3">
    <source>
        <dbReference type="ARBA" id="ARBA00009516"/>
    </source>
</evidence>
<gene>
    <name evidence="16" type="ORF">C3B51_13265</name>
</gene>
<keyword evidence="5" id="KW-0021">Allosteric enzyme</keyword>
<comment type="caution">
    <text evidence="16">The sequence shown here is derived from an EMBL/GenBank/DDBJ whole genome shotgun (WGS) entry which is preliminary data.</text>
</comment>
<dbReference type="CDD" id="cd06223">
    <property type="entry name" value="PRTases_typeI"/>
    <property type="match status" value="1"/>
</dbReference>
<evidence type="ECO:0000256" key="6">
    <source>
        <dbReference type="ARBA" id="ARBA00022676"/>
    </source>
</evidence>
<feature type="domain" description="Phosphoribosyltransferase" evidence="15">
    <location>
        <begin position="24"/>
        <end position="226"/>
    </location>
</feature>
<evidence type="ECO:0000256" key="5">
    <source>
        <dbReference type="ARBA" id="ARBA00022533"/>
    </source>
</evidence>
<dbReference type="EC" id="2.4.2.9" evidence="4"/>
<evidence type="ECO:0000256" key="8">
    <source>
        <dbReference type="ARBA" id="ARBA00022741"/>
    </source>
</evidence>
<evidence type="ECO:0000256" key="12">
    <source>
        <dbReference type="ARBA" id="ARBA00056901"/>
    </source>
</evidence>
<evidence type="ECO:0000256" key="7">
    <source>
        <dbReference type="ARBA" id="ARBA00022679"/>
    </source>
</evidence>
<dbReference type="InterPro" id="IPR029057">
    <property type="entry name" value="PRTase-like"/>
</dbReference>
<dbReference type="RefSeq" id="WP_130245338.1">
    <property type="nucleotide sequence ID" value="NZ_PPUZ01000035.1"/>
</dbReference>
<evidence type="ECO:0000256" key="10">
    <source>
        <dbReference type="ARBA" id="ARBA00031082"/>
    </source>
</evidence>
<evidence type="ECO:0000256" key="2">
    <source>
        <dbReference type="ARBA" id="ARBA00005180"/>
    </source>
</evidence>
<dbReference type="Proteomes" id="UP000292345">
    <property type="component" value="Unassembled WGS sequence"/>
</dbReference>
<dbReference type="Pfam" id="PF14681">
    <property type="entry name" value="UPRTase"/>
    <property type="match status" value="1"/>
</dbReference>
<comment type="cofactor">
    <cofactor evidence="1">
        <name>Mg(2+)</name>
        <dbReference type="ChEBI" id="CHEBI:18420"/>
    </cofactor>
</comment>
<sequence length="232" mass="25869">MHATNLRPLSRPSYNAANVIELEQTDRLHYLHTKVRDKTANKRQFSFYADQIIRLLLEKSLERLNFTELNVTTPVGATYPGKELAMPLCGVSVVRAGESMENELRRLDLNIPIGKILIQRDPTTKLPKLYYSKLPDNVEKFHVLLFEPMLATGGSAICALDVMTKAGVKPENITFVNLLCSPEGLEKVTAQFPDVTIVTSSIEQCLNEHAFMIPGIGDFGDRYFGTTDLGAV</sequence>
<keyword evidence="9" id="KW-0342">GTP-binding</keyword>
<evidence type="ECO:0000256" key="9">
    <source>
        <dbReference type="ARBA" id="ARBA00023134"/>
    </source>
</evidence>
<accession>A0A4Q7EC36</accession>
<keyword evidence="7 16" id="KW-0808">Transferase</keyword>
<dbReference type="GO" id="GO:0004845">
    <property type="term" value="F:uracil phosphoribosyltransferase activity"/>
    <property type="evidence" value="ECO:0007669"/>
    <property type="project" value="UniProtKB-EC"/>
</dbReference>
<evidence type="ECO:0000313" key="16">
    <source>
        <dbReference type="EMBL" id="RZM80139.1"/>
    </source>
</evidence>
<comment type="similarity">
    <text evidence="3">Belongs to the UPRTase family.</text>
</comment>
<evidence type="ECO:0000313" key="17">
    <source>
        <dbReference type="Proteomes" id="UP000292345"/>
    </source>
</evidence>
<evidence type="ECO:0000256" key="1">
    <source>
        <dbReference type="ARBA" id="ARBA00001946"/>
    </source>
</evidence>
<comment type="function">
    <text evidence="12">Catalyzes the conversion of uracil and 5-phospho-alpha-D-ribose 1-diphosphate (PRPP) to UMP and diphosphate.</text>
</comment>
<protein>
    <recommendedName>
        <fullName evidence="13">Uracil phosphoribosyltransferase</fullName>
        <ecNumber evidence="4">2.4.2.9</ecNumber>
    </recommendedName>
    <alternativeName>
        <fullName evidence="10">UMP pyrophosphorylase</fullName>
    </alternativeName>
    <alternativeName>
        <fullName evidence="14">UPRTase</fullName>
    </alternativeName>
</protein>
<dbReference type="NCBIfam" id="NF001097">
    <property type="entry name" value="PRK00129.1"/>
    <property type="match status" value="1"/>
</dbReference>
<comment type="pathway">
    <text evidence="2">Pyrimidine metabolism; UMP biosynthesis via salvage pathway; UMP from uracil: step 1/1.</text>
</comment>
<dbReference type="InterPro" id="IPR000836">
    <property type="entry name" value="PRTase_dom"/>
</dbReference>
<evidence type="ECO:0000259" key="15">
    <source>
        <dbReference type="Pfam" id="PF14681"/>
    </source>
</evidence>
<organism evidence="16 17">
    <name type="scientific">Pseudoalteromonas rubra</name>
    <dbReference type="NCBI Taxonomy" id="43658"/>
    <lineage>
        <taxon>Bacteria</taxon>
        <taxon>Pseudomonadati</taxon>
        <taxon>Pseudomonadota</taxon>
        <taxon>Gammaproteobacteria</taxon>
        <taxon>Alteromonadales</taxon>
        <taxon>Pseudoalteromonadaceae</taxon>
        <taxon>Pseudoalteromonas</taxon>
    </lineage>
</organism>
<evidence type="ECO:0000256" key="4">
    <source>
        <dbReference type="ARBA" id="ARBA00011894"/>
    </source>
</evidence>
<reference evidence="16 17" key="1">
    <citation type="submission" date="2018-01" db="EMBL/GenBank/DDBJ databases">
        <title>Co-occurrence of chitin degradation, pigmentation and bioactivity in marine Pseudoalteromonas.</title>
        <authorList>
            <person name="Paulsen S."/>
            <person name="Gram L."/>
            <person name="Machado H."/>
        </authorList>
    </citation>
    <scope>NUCLEOTIDE SEQUENCE [LARGE SCALE GENOMIC DNA]</scope>
    <source>
        <strain evidence="16 17">S1946</strain>
    </source>
</reference>
<evidence type="ECO:0000256" key="11">
    <source>
        <dbReference type="ARBA" id="ARBA00052919"/>
    </source>
</evidence>
<proteinExistence type="inferred from homology"/>
<dbReference type="GO" id="GO:0005525">
    <property type="term" value="F:GTP binding"/>
    <property type="evidence" value="ECO:0007669"/>
    <property type="project" value="UniProtKB-KW"/>
</dbReference>
<dbReference type="SUPFAM" id="SSF53271">
    <property type="entry name" value="PRTase-like"/>
    <property type="match status" value="1"/>
</dbReference>
<name>A0A4Q7EC36_9GAMM</name>
<keyword evidence="8" id="KW-0547">Nucleotide-binding</keyword>